<dbReference type="OrthoDB" id="603275at2"/>
<proteinExistence type="predicted"/>
<dbReference type="SUPFAM" id="SSF49464">
    <property type="entry name" value="Carboxypeptidase regulatory domain-like"/>
    <property type="match status" value="1"/>
</dbReference>
<dbReference type="AlphaFoldDB" id="T2KQP8"/>
<reference evidence="1 2" key="1">
    <citation type="journal article" date="2013" name="Appl. Environ. Microbiol.">
        <title>The genome of the alga-associated marine flavobacterium Formosa agariphila KMM 3901T reveals a broad potential for degradation of algal polysaccharides.</title>
        <authorList>
            <person name="Mann A.J."/>
            <person name="Hahnke R.L."/>
            <person name="Huang S."/>
            <person name="Werner J."/>
            <person name="Xing P."/>
            <person name="Barbeyron T."/>
            <person name="Huettel B."/>
            <person name="Stueber K."/>
            <person name="Reinhardt R."/>
            <person name="Harder J."/>
            <person name="Gloeckner F.O."/>
            <person name="Amann R.I."/>
            <person name="Teeling H."/>
        </authorList>
    </citation>
    <scope>NUCLEOTIDE SEQUENCE [LARGE SCALE GENOMIC DNA]</scope>
    <source>
        <strain evidence="2">DSM 15362 / KCTC 12365 / LMG 23005 / KMM 3901</strain>
    </source>
</reference>
<dbReference type="eggNOG" id="COG1629">
    <property type="taxonomic scope" value="Bacteria"/>
</dbReference>
<dbReference type="HOGENOM" id="CLU_012729_1_0_10"/>
<evidence type="ECO:0000313" key="1">
    <source>
        <dbReference type="EMBL" id="CDF81172.1"/>
    </source>
</evidence>
<dbReference type="SUPFAM" id="SSF56935">
    <property type="entry name" value="Porins"/>
    <property type="match status" value="1"/>
</dbReference>
<organism evidence="1 2">
    <name type="scientific">Formosa agariphila (strain DSM 15362 / KCTC 12365 / LMG 23005 / KMM 3901 / M-2Alg 35-1)</name>
    <dbReference type="NCBI Taxonomy" id="1347342"/>
    <lineage>
        <taxon>Bacteria</taxon>
        <taxon>Pseudomonadati</taxon>
        <taxon>Bacteroidota</taxon>
        <taxon>Flavobacteriia</taxon>
        <taxon>Flavobacteriales</taxon>
        <taxon>Flavobacteriaceae</taxon>
        <taxon>Formosa</taxon>
    </lineage>
</organism>
<dbReference type="STRING" id="1347342.BN863_34600"/>
<evidence type="ECO:0000313" key="2">
    <source>
        <dbReference type="Proteomes" id="UP000016160"/>
    </source>
</evidence>
<dbReference type="EMBL" id="HG315671">
    <property type="protein sequence ID" value="CDF81172.1"/>
    <property type="molecule type" value="Genomic_DNA"/>
</dbReference>
<dbReference type="InterPro" id="IPR008969">
    <property type="entry name" value="CarboxyPept-like_regulatory"/>
</dbReference>
<accession>T2KQP8</accession>
<protein>
    <submittedName>
        <fullName evidence="1">TonB-dependent receptor</fullName>
    </submittedName>
</protein>
<dbReference type="Proteomes" id="UP000016160">
    <property type="component" value="Chromosome"/>
</dbReference>
<sequence>MRPILKNNLIKLKLKSKTTTLVVVLCFSVHFLAISQVKLQGQVYDIETNLPLWRVNILIKNTKDSGLIAFTKTNELGAYSLMLPTGVDSVQVETSLLNYSSKLVSISVKQLSGFLNFKLERHATLLDEVLIEGEKKGVTIKQDTTVYNINRFKDGTERVVEDVLKKLPGITVAENGELKFKGKSVTRLLLDNDNIFDANYTIGTRNIDPKIIEEIQAIEDYNENPLLKDVISSKDVALNLVLKKGKTDFSGNLELGLGYKDKEKIKITPLAVSKTFKGFAVLSYNSIGENYSPYNFVSNILDMSTLNEAIQRTSNLVNNTGFNSNLPADKIRVNNNLFGSLNGLYRVNEKLSIRLNYNLFKDRLIREEQIQTTYGINNEELDVNNYEDVVKNPLVNAFTYKLIYNINKSSLLTSDGILDSKIVEKSSNGFNNNLEFNSDTKSKDLFLKNNTEYTCKLNAESVFQLTSNVSTNRLPQNVDVAYDINQFYQDIDFKTNYLRLESAFLSRGNRSEYEAKVGYTFAENFVNSELEGVQINNESSNNDIYYKNTNLFANLNYQLKFGKWRLETGLKINYYKIALNDINTTNYRNDIFNIQPELELFYAVNKKTNLSLNYKLSNQIPDVSHVYSGLILTTYRTLLRNNFNFNLFETHAGSVGFRVNDFFNLFQFNVFSDFRYSAYGYVSNLQVDEDFQVYNAVVAATDNKKLNVGLDLEKYIRFLKTTLNLRTTYGLSSYQNVINNSELRDNTAKSFMGEFSFRTGFRSSVNFSNVLMFNHNTYKTQASNIVTAFTSLENKFKMTYQKNDFNCSVSSQYFNSDLSNANTDDLFLNATFSYKPKQGKLEYILNANNLLNQDTFRNIYKSDFSSTIFEHNLQERYLLLTVRFKF</sequence>
<dbReference type="RefSeq" id="WP_038532715.1">
    <property type="nucleotide sequence ID" value="NZ_HG315671.1"/>
</dbReference>
<keyword evidence="1" id="KW-0675">Receptor</keyword>
<name>T2KQP8_FORAG</name>
<keyword evidence="2" id="KW-1185">Reference proteome</keyword>
<dbReference type="PATRIC" id="fig|1347342.6.peg.3491"/>
<gene>
    <name evidence="1" type="ORF">BN863_34600</name>
</gene>